<accession>D0LLS1</accession>
<dbReference type="RefSeq" id="WP_012825915.1">
    <property type="nucleotide sequence ID" value="NC_013440.1"/>
</dbReference>
<evidence type="ECO:0008006" key="3">
    <source>
        <dbReference type="Google" id="ProtNLM"/>
    </source>
</evidence>
<dbReference type="EMBL" id="CP001804">
    <property type="protein sequence ID" value="ACY13288.1"/>
    <property type="molecule type" value="Genomic_DNA"/>
</dbReference>
<dbReference type="Pfam" id="PF06841">
    <property type="entry name" value="Phage_T4_gp19"/>
    <property type="match status" value="1"/>
</dbReference>
<dbReference type="OrthoDB" id="9799891at2"/>
<evidence type="ECO:0000313" key="2">
    <source>
        <dbReference type="Proteomes" id="UP000001880"/>
    </source>
</evidence>
<dbReference type="eggNOG" id="ENOG502Z9BU">
    <property type="taxonomic scope" value="Bacteria"/>
</dbReference>
<dbReference type="HOGENOM" id="CLU_101335_2_0_7"/>
<dbReference type="InterPro" id="IPR011747">
    <property type="entry name" value="CHP02241"/>
</dbReference>
<name>D0LLS1_HALO1</name>
<keyword evidence="2" id="KW-1185">Reference proteome</keyword>
<dbReference type="PANTHER" id="PTHR38009:SF1">
    <property type="entry name" value="CONSERVED HYPOTHETICAL PHAGE TAIL PROTEIN"/>
    <property type="match status" value="1"/>
</dbReference>
<evidence type="ECO:0000313" key="1">
    <source>
        <dbReference type="EMBL" id="ACY13288.1"/>
    </source>
</evidence>
<protein>
    <recommendedName>
        <fullName evidence="3">Phage tail protein</fullName>
    </recommendedName>
</protein>
<dbReference type="STRING" id="502025.Hoch_0656"/>
<dbReference type="InterPro" id="IPR010667">
    <property type="entry name" value="Phage_T4_Gp19"/>
</dbReference>
<gene>
    <name evidence="1" type="ordered locus">Hoch_0656</name>
</gene>
<sequence length="154" mass="17316">MAIIGKPRSFHKKFKFVVEIDGVAYAGFQKCSELSVEVASVQYFEGGALIPHKSPGRLTFADLTLERGATQDRDLFDWFQDVAITASGLGLTGGGYKRNLDIVQQDRDGTTLRRWSVARAWPVKFVAGDWDNESDENVIESVTLTYDYFELQQQ</sequence>
<dbReference type="PANTHER" id="PTHR38009">
    <property type="entry name" value="CONSERVED HYPOTHETICAL PHAGE TAIL PROTEIN"/>
    <property type="match status" value="1"/>
</dbReference>
<proteinExistence type="predicted"/>
<organism evidence="1 2">
    <name type="scientific">Haliangium ochraceum (strain DSM 14365 / JCM 11303 / SMP-2)</name>
    <dbReference type="NCBI Taxonomy" id="502025"/>
    <lineage>
        <taxon>Bacteria</taxon>
        <taxon>Pseudomonadati</taxon>
        <taxon>Myxococcota</taxon>
        <taxon>Polyangia</taxon>
        <taxon>Haliangiales</taxon>
        <taxon>Kofleriaceae</taxon>
        <taxon>Haliangium</taxon>
    </lineage>
</organism>
<dbReference type="AlphaFoldDB" id="D0LLS1"/>
<dbReference type="GO" id="GO:0005198">
    <property type="term" value="F:structural molecule activity"/>
    <property type="evidence" value="ECO:0007669"/>
    <property type="project" value="InterPro"/>
</dbReference>
<reference evidence="1 2" key="1">
    <citation type="journal article" date="2010" name="Stand. Genomic Sci.">
        <title>Complete genome sequence of Haliangium ochraceum type strain (SMP-2).</title>
        <authorList>
            <consortium name="US DOE Joint Genome Institute (JGI-PGF)"/>
            <person name="Ivanova N."/>
            <person name="Daum C."/>
            <person name="Lang E."/>
            <person name="Abt B."/>
            <person name="Kopitz M."/>
            <person name="Saunders E."/>
            <person name="Lapidus A."/>
            <person name="Lucas S."/>
            <person name="Glavina Del Rio T."/>
            <person name="Nolan M."/>
            <person name="Tice H."/>
            <person name="Copeland A."/>
            <person name="Cheng J.F."/>
            <person name="Chen F."/>
            <person name="Bruce D."/>
            <person name="Goodwin L."/>
            <person name="Pitluck S."/>
            <person name="Mavromatis K."/>
            <person name="Pati A."/>
            <person name="Mikhailova N."/>
            <person name="Chen A."/>
            <person name="Palaniappan K."/>
            <person name="Land M."/>
            <person name="Hauser L."/>
            <person name="Chang Y.J."/>
            <person name="Jeffries C.D."/>
            <person name="Detter J.C."/>
            <person name="Brettin T."/>
            <person name="Rohde M."/>
            <person name="Goker M."/>
            <person name="Bristow J."/>
            <person name="Markowitz V."/>
            <person name="Eisen J.A."/>
            <person name="Hugenholtz P."/>
            <person name="Kyrpides N.C."/>
            <person name="Klenk H.P."/>
        </authorList>
    </citation>
    <scope>NUCLEOTIDE SEQUENCE [LARGE SCALE GENOMIC DNA]</scope>
    <source>
        <strain evidence="2">DSM 14365 / CIP 107738 / JCM 11303 / AJ 13395 / SMP-2</strain>
    </source>
</reference>
<dbReference type="KEGG" id="hoh:Hoch_0656"/>
<dbReference type="NCBIfam" id="TIGR02241">
    <property type="entry name" value="conserved hypothetical phage tail region protein"/>
    <property type="match status" value="1"/>
</dbReference>
<dbReference type="Proteomes" id="UP000001880">
    <property type="component" value="Chromosome"/>
</dbReference>